<accession>A0AA38H8G9</accession>
<keyword evidence="3" id="KW-1185">Reference proteome</keyword>
<dbReference type="Proteomes" id="UP001164286">
    <property type="component" value="Unassembled WGS sequence"/>
</dbReference>
<sequence length="678" mass="71090">MSSPLASPRSSTSSTEMHTSEPPLTPMSEVGLEKATESLILRDHDMDEEVVSIPSPAGGRGKEAVIKPITQGRQAYRTRPDSRETAHDQFAGFSFGGPPSLEQPIGQNHAYADEIAPSPVMGSHGPSPLAALPIPSSRGPRRSPSPPLPSASFSFGSCPSMPLASTPTAELGAFEYPDNEYGQPHPDRPLPSALQSTGMRASDSTSSTSSFSSTSSSFSRGSASSIRGSVPLGLALGESHRRNSIISRPTLHTAPSSSYTRYSSSSTSGYPSMPQTRRSSTTSTITTIPSAGRRPSIIHSSTTELGSTVPLPSIPSAYPGAPDEPSSFTSTTAPSTPYNVNKRRDSILFTPKHLHQPIPPSLLARRGSMPVAALEGNVPGSSPRRAFNSRSSISIPVAGYGAAGQITSHRLYHRRESVLSVGSSQGSGSTVRAPGEEVSRRSSLRETGRRAGSREVGRRESAATETAEAKGSAEEEQERRGSGGLARRASMPIHHALSSTTRVQAQQAYRFGAGGSGPLSASDALSSSPSSASRSTLPPSSYNSPSRRSKALQSGAPTSDLGVPGSRRESHSGPEAEHTRRWTPRPSLSGRTLSSSEESDESGEGASDGLVDGREKNAQSGEGVLFSDPFLGSRQTSAKGEGDGADTEEQADLGRRDSLAHRGRPTLETVDSDQTERG</sequence>
<feature type="compositionally biased region" description="Basic and acidic residues" evidence="1">
    <location>
        <begin position="31"/>
        <end position="45"/>
    </location>
</feature>
<feature type="compositionally biased region" description="Polar residues" evidence="1">
    <location>
        <begin position="497"/>
        <end position="507"/>
    </location>
</feature>
<name>A0AA38H8G9_9TREE</name>
<feature type="compositionally biased region" description="Low complexity" evidence="1">
    <location>
        <begin position="1"/>
        <end position="21"/>
    </location>
</feature>
<feature type="region of interest" description="Disordered" evidence="1">
    <location>
        <begin position="1"/>
        <end position="340"/>
    </location>
</feature>
<feature type="compositionally biased region" description="Low complexity" evidence="1">
    <location>
        <begin position="419"/>
        <end position="431"/>
    </location>
</feature>
<reference evidence="2" key="1">
    <citation type="journal article" date="2022" name="G3 (Bethesda)">
        <title>High quality genome of the basidiomycete yeast Dioszegia hungarica PDD-24b-2 isolated from cloud water.</title>
        <authorList>
            <person name="Jarrige D."/>
            <person name="Haridas S."/>
            <person name="Bleykasten-Grosshans C."/>
            <person name="Joly M."/>
            <person name="Nadalig T."/>
            <person name="Sancelme M."/>
            <person name="Vuilleumier S."/>
            <person name="Grigoriev I.V."/>
            <person name="Amato P."/>
            <person name="Bringel F."/>
        </authorList>
    </citation>
    <scope>NUCLEOTIDE SEQUENCE</scope>
    <source>
        <strain evidence="2">PDD-24b-2</strain>
    </source>
</reference>
<dbReference type="RefSeq" id="XP_052945585.1">
    <property type="nucleotide sequence ID" value="XM_053092960.1"/>
</dbReference>
<feature type="compositionally biased region" description="Low complexity" evidence="1">
    <location>
        <begin position="253"/>
        <end position="288"/>
    </location>
</feature>
<feature type="compositionally biased region" description="Low complexity" evidence="1">
    <location>
        <begin position="126"/>
        <end position="138"/>
    </location>
</feature>
<gene>
    <name evidence="2" type="ORF">MKK02DRAFT_44504</name>
</gene>
<feature type="compositionally biased region" description="Basic and acidic residues" evidence="1">
    <location>
        <begin position="434"/>
        <end position="481"/>
    </location>
</feature>
<feature type="compositionally biased region" description="Low complexity" evidence="1">
    <location>
        <begin position="201"/>
        <end position="229"/>
    </location>
</feature>
<evidence type="ECO:0000313" key="2">
    <source>
        <dbReference type="EMBL" id="KAI9635808.1"/>
    </source>
</evidence>
<comment type="caution">
    <text evidence="2">The sequence shown here is derived from an EMBL/GenBank/DDBJ whole genome shotgun (WGS) entry which is preliminary data.</text>
</comment>
<feature type="compositionally biased region" description="Low complexity" evidence="1">
    <location>
        <begin position="325"/>
        <end position="337"/>
    </location>
</feature>
<feature type="compositionally biased region" description="Basic and acidic residues" evidence="1">
    <location>
        <begin position="566"/>
        <end position="580"/>
    </location>
</feature>
<evidence type="ECO:0000256" key="1">
    <source>
        <dbReference type="SAM" id="MobiDB-lite"/>
    </source>
</evidence>
<dbReference type="GeneID" id="77732165"/>
<proteinExistence type="predicted"/>
<organism evidence="2 3">
    <name type="scientific">Dioszegia hungarica</name>
    <dbReference type="NCBI Taxonomy" id="4972"/>
    <lineage>
        <taxon>Eukaryota</taxon>
        <taxon>Fungi</taxon>
        <taxon>Dikarya</taxon>
        <taxon>Basidiomycota</taxon>
        <taxon>Agaricomycotina</taxon>
        <taxon>Tremellomycetes</taxon>
        <taxon>Tremellales</taxon>
        <taxon>Bulleribasidiaceae</taxon>
        <taxon>Dioszegia</taxon>
    </lineage>
</organism>
<feature type="region of interest" description="Disordered" evidence="1">
    <location>
        <begin position="419"/>
        <end position="678"/>
    </location>
</feature>
<feature type="compositionally biased region" description="Basic and acidic residues" evidence="1">
    <location>
        <begin position="78"/>
        <end position="87"/>
    </location>
</feature>
<feature type="compositionally biased region" description="Low complexity" evidence="1">
    <location>
        <begin position="518"/>
        <end position="546"/>
    </location>
</feature>
<evidence type="ECO:0000313" key="3">
    <source>
        <dbReference type="Proteomes" id="UP001164286"/>
    </source>
</evidence>
<dbReference type="AlphaFoldDB" id="A0AA38H8G9"/>
<protein>
    <submittedName>
        <fullName evidence="2">Uncharacterized protein</fullName>
    </submittedName>
</protein>
<dbReference type="EMBL" id="JAKWFO010000005">
    <property type="protein sequence ID" value="KAI9635808.1"/>
    <property type="molecule type" value="Genomic_DNA"/>
</dbReference>